<dbReference type="EMBL" id="CM000764">
    <property type="protein sequence ID" value="OQU82774.1"/>
    <property type="molecule type" value="Genomic_DNA"/>
</dbReference>
<keyword evidence="2" id="KW-1185">Reference proteome</keyword>
<dbReference type="AlphaFoldDB" id="A0A1Z5RGA6"/>
<dbReference type="Gramene" id="OQU82774">
    <property type="protein sequence ID" value="OQU82774"/>
    <property type="gene ID" value="SORBI_3005G019350"/>
</dbReference>
<dbReference type="Proteomes" id="UP000000768">
    <property type="component" value="Chromosome 5"/>
</dbReference>
<reference evidence="2" key="2">
    <citation type="journal article" date="2018" name="Plant J.">
        <title>The Sorghum bicolor reference genome: improved assembly, gene annotations, a transcriptome atlas, and signatures of genome organization.</title>
        <authorList>
            <person name="McCormick R.F."/>
            <person name="Truong S.K."/>
            <person name="Sreedasyam A."/>
            <person name="Jenkins J."/>
            <person name="Shu S."/>
            <person name="Sims D."/>
            <person name="Kennedy M."/>
            <person name="Amirebrahimi M."/>
            <person name="Weers B.D."/>
            <person name="McKinley B."/>
            <person name="Mattison A."/>
            <person name="Morishige D.T."/>
            <person name="Grimwood J."/>
            <person name="Schmutz J."/>
            <person name="Mullet J.E."/>
        </authorList>
    </citation>
    <scope>NUCLEOTIDE SEQUENCE [LARGE SCALE GENOMIC DNA]</scope>
    <source>
        <strain evidence="2">cv. BTx623</strain>
    </source>
</reference>
<gene>
    <name evidence="1" type="ORF">SORBI_3005G019350</name>
</gene>
<proteinExistence type="predicted"/>
<name>A0A1Z5RGA6_SORBI</name>
<sequence>MDGAYHMPDCQELGDELRRRRARRIPASLEGLQQREHRDQIGPCALAVMSLPPSDEIDGDENIIRSQLFRLQAAEECTGTESSLVPTHRRLHRIYIFLLLGAQLSSCNFCGL</sequence>
<evidence type="ECO:0000313" key="1">
    <source>
        <dbReference type="EMBL" id="OQU82774.1"/>
    </source>
</evidence>
<dbReference type="InParanoid" id="A0A1Z5RGA6"/>
<protein>
    <submittedName>
        <fullName evidence="1">Uncharacterized protein</fullName>
    </submittedName>
</protein>
<evidence type="ECO:0000313" key="2">
    <source>
        <dbReference type="Proteomes" id="UP000000768"/>
    </source>
</evidence>
<reference evidence="1 2" key="1">
    <citation type="journal article" date="2009" name="Nature">
        <title>The Sorghum bicolor genome and the diversification of grasses.</title>
        <authorList>
            <person name="Paterson A.H."/>
            <person name="Bowers J.E."/>
            <person name="Bruggmann R."/>
            <person name="Dubchak I."/>
            <person name="Grimwood J."/>
            <person name="Gundlach H."/>
            <person name="Haberer G."/>
            <person name="Hellsten U."/>
            <person name="Mitros T."/>
            <person name="Poliakov A."/>
            <person name="Schmutz J."/>
            <person name="Spannagl M."/>
            <person name="Tang H."/>
            <person name="Wang X."/>
            <person name="Wicker T."/>
            <person name="Bharti A.K."/>
            <person name="Chapman J."/>
            <person name="Feltus F.A."/>
            <person name="Gowik U."/>
            <person name="Grigoriev I.V."/>
            <person name="Lyons E."/>
            <person name="Maher C.A."/>
            <person name="Martis M."/>
            <person name="Narechania A."/>
            <person name="Otillar R.P."/>
            <person name="Penning B.W."/>
            <person name="Salamov A.A."/>
            <person name="Wang Y."/>
            <person name="Zhang L."/>
            <person name="Carpita N.C."/>
            <person name="Freeling M."/>
            <person name="Gingle A.R."/>
            <person name="Hash C.T."/>
            <person name="Keller B."/>
            <person name="Klein P."/>
            <person name="Kresovich S."/>
            <person name="McCann M.C."/>
            <person name="Ming R."/>
            <person name="Peterson D.G."/>
            <person name="Mehboob-ur-Rahman"/>
            <person name="Ware D."/>
            <person name="Westhoff P."/>
            <person name="Mayer K.F."/>
            <person name="Messing J."/>
            <person name="Rokhsar D.S."/>
        </authorList>
    </citation>
    <scope>NUCLEOTIDE SEQUENCE [LARGE SCALE GENOMIC DNA]</scope>
    <source>
        <strain evidence="2">cv. BTx623</strain>
    </source>
</reference>
<organism evidence="1 2">
    <name type="scientific">Sorghum bicolor</name>
    <name type="common">Sorghum</name>
    <name type="synonym">Sorghum vulgare</name>
    <dbReference type="NCBI Taxonomy" id="4558"/>
    <lineage>
        <taxon>Eukaryota</taxon>
        <taxon>Viridiplantae</taxon>
        <taxon>Streptophyta</taxon>
        <taxon>Embryophyta</taxon>
        <taxon>Tracheophyta</taxon>
        <taxon>Spermatophyta</taxon>
        <taxon>Magnoliopsida</taxon>
        <taxon>Liliopsida</taxon>
        <taxon>Poales</taxon>
        <taxon>Poaceae</taxon>
        <taxon>PACMAD clade</taxon>
        <taxon>Panicoideae</taxon>
        <taxon>Andropogonodae</taxon>
        <taxon>Andropogoneae</taxon>
        <taxon>Sorghinae</taxon>
        <taxon>Sorghum</taxon>
    </lineage>
</organism>
<accession>A0A1Z5RGA6</accession>